<feature type="transmembrane region" description="Helical" evidence="8">
    <location>
        <begin position="111"/>
        <end position="132"/>
    </location>
</feature>
<evidence type="ECO:0000256" key="3">
    <source>
        <dbReference type="ARBA" id="ARBA00022692"/>
    </source>
</evidence>
<evidence type="ECO:0000256" key="4">
    <source>
        <dbReference type="ARBA" id="ARBA00022801"/>
    </source>
</evidence>
<name>Q0W8R4_METAR</name>
<evidence type="ECO:0000256" key="6">
    <source>
        <dbReference type="ARBA" id="ARBA00022989"/>
    </source>
</evidence>
<dbReference type="InterPro" id="IPR008915">
    <property type="entry name" value="Peptidase_M50"/>
</dbReference>
<feature type="domain" description="Peptidase M50" evidence="9">
    <location>
        <begin position="114"/>
        <end position="277"/>
    </location>
</feature>
<protein>
    <submittedName>
        <fullName evidence="10">Metalloprotease (M50 family)</fullName>
    </submittedName>
</protein>
<evidence type="ECO:0000256" key="5">
    <source>
        <dbReference type="ARBA" id="ARBA00022946"/>
    </source>
</evidence>
<keyword evidence="11" id="KW-1185">Reference proteome</keyword>
<evidence type="ECO:0000259" key="9">
    <source>
        <dbReference type="Pfam" id="PF02163"/>
    </source>
</evidence>
<feature type="transmembrane region" description="Helical" evidence="8">
    <location>
        <begin position="75"/>
        <end position="99"/>
    </location>
</feature>
<keyword evidence="5" id="KW-0809">Transit peptide</keyword>
<proteinExistence type="predicted"/>
<gene>
    <name evidence="10" type="ORF">LRC239</name>
</gene>
<evidence type="ECO:0000313" key="10">
    <source>
        <dbReference type="EMBL" id="CAJ35229.1"/>
    </source>
</evidence>
<dbReference type="EMBL" id="AM114193">
    <property type="protein sequence ID" value="CAJ35229.1"/>
    <property type="molecule type" value="Genomic_DNA"/>
</dbReference>
<dbReference type="KEGG" id="rci:LRC239"/>
<feature type="transmembrane region" description="Helical" evidence="8">
    <location>
        <begin position="274"/>
        <end position="294"/>
    </location>
</feature>
<keyword evidence="2" id="KW-0645">Protease</keyword>
<dbReference type="GO" id="GO:0016020">
    <property type="term" value="C:membrane"/>
    <property type="evidence" value="ECO:0007669"/>
    <property type="project" value="UniProtKB-SubCell"/>
</dbReference>
<dbReference type="GO" id="GO:0008237">
    <property type="term" value="F:metallopeptidase activity"/>
    <property type="evidence" value="ECO:0007669"/>
    <property type="project" value="UniProtKB-KW"/>
</dbReference>
<feature type="transmembrane region" description="Helical" evidence="8">
    <location>
        <begin position="328"/>
        <end position="350"/>
    </location>
</feature>
<dbReference type="AlphaFoldDB" id="Q0W8R4"/>
<dbReference type="RefSeq" id="WP_012037261.1">
    <property type="nucleotide sequence ID" value="NC_009464.1"/>
</dbReference>
<dbReference type="PANTHER" id="PTHR31412:SF0">
    <property type="entry name" value="ZINC METALLOPROTEASE EGY1, CHLOROPLASTIC-RELATED"/>
    <property type="match status" value="1"/>
</dbReference>
<dbReference type="Proteomes" id="UP000000663">
    <property type="component" value="Chromosome"/>
</dbReference>
<evidence type="ECO:0000256" key="8">
    <source>
        <dbReference type="SAM" id="Phobius"/>
    </source>
</evidence>
<dbReference type="GO" id="GO:0006508">
    <property type="term" value="P:proteolysis"/>
    <property type="evidence" value="ECO:0007669"/>
    <property type="project" value="UniProtKB-KW"/>
</dbReference>
<dbReference type="STRING" id="351160.LRC239"/>
<dbReference type="GeneID" id="5143760"/>
<feature type="transmembrane region" description="Helical" evidence="8">
    <location>
        <begin position="233"/>
        <end position="253"/>
    </location>
</feature>
<keyword evidence="4" id="KW-0378">Hydrolase</keyword>
<reference evidence="10 11" key="1">
    <citation type="journal article" date="2006" name="Science">
        <title>Genome of rice cluster I archaea -- the key methane producers in the rice rhizosphere.</title>
        <authorList>
            <person name="Erkel C."/>
            <person name="Kube M."/>
            <person name="Reinhardt R."/>
            <person name="Liesack W."/>
        </authorList>
    </citation>
    <scope>NUCLEOTIDE SEQUENCE [LARGE SCALE GENOMIC DNA]</scope>
    <source>
        <strain evidence="11">DSM 22066 / NBRC 105507 / MRE50</strain>
    </source>
</reference>
<evidence type="ECO:0000256" key="2">
    <source>
        <dbReference type="ARBA" id="ARBA00022670"/>
    </source>
</evidence>
<organism evidence="10 11">
    <name type="scientific">Methanocella arvoryzae (strain DSM 22066 / NBRC 105507 / MRE50)</name>
    <dbReference type="NCBI Taxonomy" id="351160"/>
    <lineage>
        <taxon>Archaea</taxon>
        <taxon>Methanobacteriati</taxon>
        <taxon>Methanobacteriota</taxon>
        <taxon>Stenosarchaea group</taxon>
        <taxon>Methanomicrobia</taxon>
        <taxon>Methanocellales</taxon>
        <taxon>Methanocellaceae</taxon>
        <taxon>Methanocella</taxon>
    </lineage>
</organism>
<evidence type="ECO:0000313" key="11">
    <source>
        <dbReference type="Proteomes" id="UP000000663"/>
    </source>
</evidence>
<feature type="transmembrane region" description="Helical" evidence="8">
    <location>
        <begin position="172"/>
        <end position="197"/>
    </location>
</feature>
<dbReference type="eggNOG" id="arCOG00609">
    <property type="taxonomic scope" value="Archaea"/>
</dbReference>
<dbReference type="CDD" id="cd06160">
    <property type="entry name" value="S2P-M50_like_2"/>
    <property type="match status" value="1"/>
</dbReference>
<keyword evidence="7 8" id="KW-0472">Membrane</keyword>
<dbReference type="Pfam" id="PF02163">
    <property type="entry name" value="Peptidase_M50"/>
    <property type="match status" value="1"/>
</dbReference>
<sequence length="352" mass="38382">MIEKDDLAVVSQVFQVYETHENEPYVHLYGEPLVDSNVFYGKVYDHFRAKGKSVWVEHRLGEYVLTIAPAKKESAWINVALAVATFLTTMLTGSMMYGVNPITDPLDVYKGLPFAIAIMVALGSHELGHYIVSRKYGIDATLPYFIPFPFSPIGTMGAIIRQKGPVPNRKALFDVGIAGPLVGLAVSVVIIVIGLMLPAPEIDTTSGTYMQINTPLLFDFLAWVVHPGETLTSVNPIAFAGWVGLLVTVLNMIPVGQLDGGHVSRAVFGERANLISRVMPIIIMAFGLYGTFILQQPGEIWILWGFLSALMSAGSHPKPTDDTQTIGVPRYILAAAAFVLALLCFTPFPITM</sequence>
<dbReference type="InterPro" id="IPR044838">
    <property type="entry name" value="EGY1-like"/>
</dbReference>
<evidence type="ECO:0000256" key="7">
    <source>
        <dbReference type="ARBA" id="ARBA00023136"/>
    </source>
</evidence>
<keyword evidence="6 8" id="KW-1133">Transmembrane helix</keyword>
<feature type="transmembrane region" description="Helical" evidence="8">
    <location>
        <begin position="144"/>
        <end position="160"/>
    </location>
</feature>
<keyword evidence="10" id="KW-0482">Metalloprotease</keyword>
<dbReference type="OrthoDB" id="19110at2157"/>
<accession>Q0W8R4</accession>
<comment type="subcellular location">
    <subcellularLocation>
        <location evidence="1">Membrane</location>
        <topology evidence="1">Multi-pass membrane protein</topology>
    </subcellularLocation>
</comment>
<evidence type="ECO:0000256" key="1">
    <source>
        <dbReference type="ARBA" id="ARBA00004141"/>
    </source>
</evidence>
<keyword evidence="3 8" id="KW-0812">Transmembrane</keyword>
<dbReference type="PANTHER" id="PTHR31412">
    <property type="entry name" value="ZINC METALLOPROTEASE EGY1"/>
    <property type="match status" value="1"/>
</dbReference>